<sequence>MDFVFGLIDDILKDRHEEDLIDRLNYQYTPIVMAGCASVLFAKVYLGLSIQCFTKAQFKGTWNAYTHDYCLIENTYYIPQETNIPNAARRSEAQIAYYQWTGFILAGLALFFIIPHVMWRSFNWISGYHIRPIINECLETQNDPEKRKAVVEKTARILDEANRLDHSYFHIFPRNTVVTVLYILMKILNIAVVIFELSVLSIFLGSFTYPFQVLRYDLGDWQSSGLFPRVTLCDINIRVPGHALSPQHAQRKDIRVSLLLPPYRRNHHLP</sequence>
<feature type="transmembrane region" description="Helical" evidence="12">
    <location>
        <begin position="97"/>
        <end position="119"/>
    </location>
</feature>
<keyword evidence="9 12" id="KW-0406">Ion transport</keyword>
<dbReference type="AlphaFoldDB" id="A0A4U5PBR3"/>
<evidence type="ECO:0000256" key="7">
    <source>
        <dbReference type="ARBA" id="ARBA00022949"/>
    </source>
</evidence>
<evidence type="ECO:0000256" key="6">
    <source>
        <dbReference type="ARBA" id="ARBA00022868"/>
    </source>
</evidence>
<comment type="caution">
    <text evidence="12">Lacks conserved residue(s) required for the propagation of feature annotation.</text>
</comment>
<evidence type="ECO:0000256" key="8">
    <source>
        <dbReference type="ARBA" id="ARBA00022989"/>
    </source>
</evidence>
<evidence type="ECO:0000256" key="2">
    <source>
        <dbReference type="ARBA" id="ARBA00004651"/>
    </source>
</evidence>
<dbReference type="PANTHER" id="PTHR11893:SF32">
    <property type="entry name" value="INNEXIN"/>
    <property type="match status" value="1"/>
</dbReference>
<dbReference type="PROSITE" id="PS51013">
    <property type="entry name" value="PANNEXIN"/>
    <property type="match status" value="1"/>
</dbReference>
<evidence type="ECO:0000256" key="5">
    <source>
        <dbReference type="ARBA" id="ARBA00022692"/>
    </source>
</evidence>
<keyword evidence="8 12" id="KW-1133">Transmembrane helix</keyword>
<dbReference type="GO" id="GO:0034220">
    <property type="term" value="P:monoatomic ion transmembrane transport"/>
    <property type="evidence" value="ECO:0007669"/>
    <property type="project" value="UniProtKB-KW"/>
</dbReference>
<evidence type="ECO:0000256" key="4">
    <source>
        <dbReference type="ARBA" id="ARBA00022475"/>
    </source>
</evidence>
<keyword evidence="5 12" id="KW-0812">Transmembrane</keyword>
<reference evidence="13 14" key="1">
    <citation type="journal article" date="2015" name="Genome Biol.">
        <title>Comparative genomics of Steinernema reveals deeply conserved gene regulatory networks.</title>
        <authorList>
            <person name="Dillman A.R."/>
            <person name="Macchietto M."/>
            <person name="Porter C.F."/>
            <person name="Rogers A."/>
            <person name="Williams B."/>
            <person name="Antoshechkin I."/>
            <person name="Lee M.M."/>
            <person name="Goodwin Z."/>
            <person name="Lu X."/>
            <person name="Lewis E.E."/>
            <person name="Goodrich-Blair H."/>
            <person name="Stock S.P."/>
            <person name="Adams B.J."/>
            <person name="Sternberg P.W."/>
            <person name="Mortazavi A."/>
        </authorList>
    </citation>
    <scope>NUCLEOTIDE SEQUENCE [LARGE SCALE GENOMIC DNA]</scope>
    <source>
        <strain evidence="13 14">ALL</strain>
    </source>
</reference>
<keyword evidence="7" id="KW-0965">Cell junction</keyword>
<evidence type="ECO:0000256" key="12">
    <source>
        <dbReference type="RuleBase" id="RU010713"/>
    </source>
</evidence>
<dbReference type="InterPro" id="IPR000990">
    <property type="entry name" value="Innexin"/>
</dbReference>
<dbReference type="Proteomes" id="UP000298663">
    <property type="component" value="Unassembled WGS sequence"/>
</dbReference>
<comment type="function">
    <text evidence="12">Structural component of the gap junctions.</text>
</comment>
<comment type="similarity">
    <text evidence="12">Belongs to the pannexin family.</text>
</comment>
<evidence type="ECO:0000256" key="10">
    <source>
        <dbReference type="ARBA" id="ARBA00023136"/>
    </source>
</evidence>
<evidence type="ECO:0000313" key="13">
    <source>
        <dbReference type="EMBL" id="TKR93706.1"/>
    </source>
</evidence>
<evidence type="ECO:0000256" key="9">
    <source>
        <dbReference type="ARBA" id="ARBA00023065"/>
    </source>
</evidence>
<comment type="subcellular location">
    <subcellularLocation>
        <location evidence="1">Cell junction</location>
        <location evidence="1">Gap junction</location>
    </subcellularLocation>
    <subcellularLocation>
        <location evidence="2 12">Cell membrane</location>
        <topology evidence="2 12">Multi-pass membrane protein</topology>
    </subcellularLocation>
</comment>
<organism evidence="13 14">
    <name type="scientific">Steinernema carpocapsae</name>
    <name type="common">Entomopathogenic nematode</name>
    <dbReference type="NCBI Taxonomy" id="34508"/>
    <lineage>
        <taxon>Eukaryota</taxon>
        <taxon>Metazoa</taxon>
        <taxon>Ecdysozoa</taxon>
        <taxon>Nematoda</taxon>
        <taxon>Chromadorea</taxon>
        <taxon>Rhabditida</taxon>
        <taxon>Tylenchina</taxon>
        <taxon>Panagrolaimomorpha</taxon>
        <taxon>Strongyloidoidea</taxon>
        <taxon>Steinernematidae</taxon>
        <taxon>Steinernema</taxon>
    </lineage>
</organism>
<protein>
    <recommendedName>
        <fullName evidence="12">Innexin</fullName>
    </recommendedName>
</protein>
<dbReference type="PRINTS" id="PR01262">
    <property type="entry name" value="INNEXIN"/>
</dbReference>
<proteinExistence type="inferred from homology"/>
<keyword evidence="3 12" id="KW-0813">Transport</keyword>
<dbReference type="PANTHER" id="PTHR11893">
    <property type="entry name" value="INNEXIN"/>
    <property type="match status" value="1"/>
</dbReference>
<keyword evidence="4" id="KW-1003">Cell membrane</keyword>
<evidence type="ECO:0000313" key="14">
    <source>
        <dbReference type="Proteomes" id="UP000298663"/>
    </source>
</evidence>
<dbReference type="STRING" id="34508.A0A4U5PBR3"/>
<dbReference type="GO" id="GO:0005886">
    <property type="term" value="C:plasma membrane"/>
    <property type="evidence" value="ECO:0007669"/>
    <property type="project" value="UniProtKB-SubCell"/>
</dbReference>
<comment type="caution">
    <text evidence="13">The sequence shown here is derived from an EMBL/GenBank/DDBJ whole genome shotgun (WGS) entry which is preliminary data.</text>
</comment>
<dbReference type="OrthoDB" id="5867527at2759"/>
<accession>A0A4U5PBR3</accession>
<name>A0A4U5PBR3_STECR</name>
<keyword evidence="14" id="KW-1185">Reference proteome</keyword>
<dbReference type="GO" id="GO:0005921">
    <property type="term" value="C:gap junction"/>
    <property type="evidence" value="ECO:0007669"/>
    <property type="project" value="UniProtKB-SubCell"/>
</dbReference>
<gene>
    <name evidence="12" type="primary">inx</name>
    <name evidence="13" type="ORF">L596_008116</name>
</gene>
<evidence type="ECO:0000256" key="1">
    <source>
        <dbReference type="ARBA" id="ARBA00004610"/>
    </source>
</evidence>
<feature type="transmembrane region" description="Helical" evidence="12">
    <location>
        <begin position="28"/>
        <end position="48"/>
    </location>
</feature>
<dbReference type="Pfam" id="PF00876">
    <property type="entry name" value="Innexin"/>
    <property type="match status" value="1"/>
</dbReference>
<reference evidence="13 14" key="2">
    <citation type="journal article" date="2019" name="G3 (Bethesda)">
        <title>Hybrid Assembly of the Genome of the Entomopathogenic Nematode Steinernema carpocapsae Identifies the X-Chromosome.</title>
        <authorList>
            <person name="Serra L."/>
            <person name="Macchietto M."/>
            <person name="Macias-Munoz A."/>
            <person name="McGill C.J."/>
            <person name="Rodriguez I.M."/>
            <person name="Rodriguez B."/>
            <person name="Murad R."/>
            <person name="Mortazavi A."/>
        </authorList>
    </citation>
    <scope>NUCLEOTIDE SEQUENCE [LARGE SCALE GENOMIC DNA]</scope>
    <source>
        <strain evidence="13 14">ALL</strain>
    </source>
</reference>
<evidence type="ECO:0000256" key="11">
    <source>
        <dbReference type="ARBA" id="ARBA00023303"/>
    </source>
</evidence>
<feature type="transmembrane region" description="Helical" evidence="12">
    <location>
        <begin position="180"/>
        <end position="205"/>
    </location>
</feature>
<evidence type="ECO:0000256" key="3">
    <source>
        <dbReference type="ARBA" id="ARBA00022448"/>
    </source>
</evidence>
<dbReference type="GO" id="GO:0005243">
    <property type="term" value="F:gap junction channel activity"/>
    <property type="evidence" value="ECO:0007669"/>
    <property type="project" value="TreeGrafter"/>
</dbReference>
<dbReference type="EMBL" id="AZBU02000002">
    <property type="protein sequence ID" value="TKR93706.1"/>
    <property type="molecule type" value="Genomic_DNA"/>
</dbReference>
<keyword evidence="11 12" id="KW-0407">Ion channel</keyword>
<keyword evidence="10 12" id="KW-0472">Membrane</keyword>
<keyword evidence="6" id="KW-0303">Gap junction</keyword>